<organism evidence="1 2">
    <name type="scientific">Candolleomyces eurysporus</name>
    <dbReference type="NCBI Taxonomy" id="2828524"/>
    <lineage>
        <taxon>Eukaryota</taxon>
        <taxon>Fungi</taxon>
        <taxon>Dikarya</taxon>
        <taxon>Basidiomycota</taxon>
        <taxon>Agaricomycotina</taxon>
        <taxon>Agaricomycetes</taxon>
        <taxon>Agaricomycetidae</taxon>
        <taxon>Agaricales</taxon>
        <taxon>Agaricineae</taxon>
        <taxon>Psathyrellaceae</taxon>
        <taxon>Candolleomyces</taxon>
    </lineage>
</organism>
<dbReference type="AlphaFoldDB" id="A0A9W8MKX4"/>
<dbReference type="Proteomes" id="UP001140091">
    <property type="component" value="Unassembled WGS sequence"/>
</dbReference>
<dbReference type="SUPFAM" id="SSF52540">
    <property type="entry name" value="P-loop containing nucleoside triphosphate hydrolases"/>
    <property type="match status" value="1"/>
</dbReference>
<dbReference type="OrthoDB" id="6500128at2759"/>
<proteinExistence type="predicted"/>
<comment type="caution">
    <text evidence="1">The sequence shown here is derived from an EMBL/GenBank/DDBJ whole genome shotgun (WGS) entry which is preliminary data.</text>
</comment>
<protein>
    <submittedName>
        <fullName evidence="1">Uncharacterized protein</fullName>
    </submittedName>
</protein>
<evidence type="ECO:0000313" key="1">
    <source>
        <dbReference type="EMBL" id="KAJ2935750.1"/>
    </source>
</evidence>
<keyword evidence="2" id="KW-1185">Reference proteome</keyword>
<sequence>METISQVKNGRTTIMVTHKLQVMLMCDRIIVVHDGEIKEQGTYEQLMRKNGVFATLASGGEWNGA</sequence>
<gene>
    <name evidence="1" type="ORF">H1R20_g1344</name>
</gene>
<dbReference type="InterPro" id="IPR027417">
    <property type="entry name" value="P-loop_NTPase"/>
</dbReference>
<dbReference type="PANTHER" id="PTHR24221">
    <property type="entry name" value="ATP-BINDING CASSETTE SUB-FAMILY B"/>
    <property type="match status" value="1"/>
</dbReference>
<dbReference type="InterPro" id="IPR039421">
    <property type="entry name" value="Type_1_exporter"/>
</dbReference>
<evidence type="ECO:0000313" key="2">
    <source>
        <dbReference type="Proteomes" id="UP001140091"/>
    </source>
</evidence>
<dbReference type="PANTHER" id="PTHR24221:SF503">
    <property type="entry name" value="MITOCHONDRIAL POTASSIUM CHANNEL ATP-BINDING SUBUNIT"/>
    <property type="match status" value="1"/>
</dbReference>
<feature type="non-terminal residue" evidence="1">
    <location>
        <position position="65"/>
    </location>
</feature>
<dbReference type="GO" id="GO:0016020">
    <property type="term" value="C:membrane"/>
    <property type="evidence" value="ECO:0007669"/>
    <property type="project" value="TreeGrafter"/>
</dbReference>
<dbReference type="EMBL" id="JANBPK010000350">
    <property type="protein sequence ID" value="KAJ2935750.1"/>
    <property type="molecule type" value="Genomic_DNA"/>
</dbReference>
<name>A0A9W8MKX4_9AGAR</name>
<accession>A0A9W8MKX4</accession>
<dbReference type="Gene3D" id="3.40.50.300">
    <property type="entry name" value="P-loop containing nucleotide triphosphate hydrolases"/>
    <property type="match status" value="1"/>
</dbReference>
<reference evidence="1" key="1">
    <citation type="submission" date="2022-06" db="EMBL/GenBank/DDBJ databases">
        <title>Genome Sequence of Candolleomyces eurysporus.</title>
        <authorList>
            <person name="Buettner E."/>
        </authorList>
    </citation>
    <scope>NUCLEOTIDE SEQUENCE</scope>
    <source>
        <strain evidence="1">VTCC 930004</strain>
    </source>
</reference>
<dbReference type="GO" id="GO:0042626">
    <property type="term" value="F:ATPase-coupled transmembrane transporter activity"/>
    <property type="evidence" value="ECO:0007669"/>
    <property type="project" value="TreeGrafter"/>
</dbReference>